<dbReference type="PANTHER" id="PTHR43861:SF6">
    <property type="entry name" value="METHYLTRANSFERASE TYPE 11"/>
    <property type="match status" value="1"/>
</dbReference>
<comment type="caution">
    <text evidence="3">The sequence shown here is derived from an EMBL/GenBank/DDBJ whole genome shotgun (WGS) entry which is preliminary data.</text>
</comment>
<dbReference type="Gene3D" id="3.40.50.150">
    <property type="entry name" value="Vaccinia Virus protein VP39"/>
    <property type="match status" value="1"/>
</dbReference>
<dbReference type="SUPFAM" id="SSF53335">
    <property type="entry name" value="S-adenosyl-L-methionine-dependent methyltransferases"/>
    <property type="match status" value="1"/>
</dbReference>
<evidence type="ECO:0000313" key="4">
    <source>
        <dbReference type="Proteomes" id="UP000231567"/>
    </source>
</evidence>
<feature type="coiled-coil region" evidence="1">
    <location>
        <begin position="75"/>
        <end position="102"/>
    </location>
</feature>
<accession>A0A2G9YRB8</accession>
<proteinExistence type="predicted"/>
<sequence>MKKNRIRKFFNDFSNTYNQKAFYGSRGLNYLNHIEIDFIKEATKDLKFSNLLEIGFGAGRNLLLFKDRNISLYGVDISEKMLQEAKKNLKNEKLNLKPHNAEEGLPSKDKLFDLVLCIRVLKYMKKWPFVISEISRTLKKSGYAIIEIPNLFSIHLLGLPWANYFLFFIPGFIKQLKKNNLEIIKIQKGAVFPFFIYKIINYKLLLKIIASVDRGLNKILPVGLISRNYIFLVKKISK</sequence>
<dbReference type="InterPro" id="IPR013216">
    <property type="entry name" value="Methyltransf_11"/>
</dbReference>
<dbReference type="AlphaFoldDB" id="A0A2G9YRB8"/>
<keyword evidence="1" id="KW-0175">Coiled coil</keyword>
<protein>
    <recommendedName>
        <fullName evidence="2">Methyltransferase type 11 domain-containing protein</fullName>
    </recommendedName>
</protein>
<dbReference type="InterPro" id="IPR029063">
    <property type="entry name" value="SAM-dependent_MTases_sf"/>
</dbReference>
<gene>
    <name evidence="3" type="ORF">COX39_01080</name>
</gene>
<dbReference type="Proteomes" id="UP000231567">
    <property type="component" value="Unassembled WGS sequence"/>
</dbReference>
<dbReference type="GO" id="GO:0008757">
    <property type="term" value="F:S-adenosylmethionine-dependent methyltransferase activity"/>
    <property type="evidence" value="ECO:0007669"/>
    <property type="project" value="InterPro"/>
</dbReference>
<dbReference type="Pfam" id="PF08241">
    <property type="entry name" value="Methyltransf_11"/>
    <property type="match status" value="1"/>
</dbReference>
<name>A0A2G9YRB8_9BACT</name>
<organism evidence="3 4">
    <name type="scientific">Candidatus Nealsonbacteria bacterium CG23_combo_of_CG06-09_8_20_14_all_40_13</name>
    <dbReference type="NCBI Taxonomy" id="1974724"/>
    <lineage>
        <taxon>Bacteria</taxon>
        <taxon>Candidatus Nealsoniibacteriota</taxon>
    </lineage>
</organism>
<dbReference type="EMBL" id="PCRM01000017">
    <property type="protein sequence ID" value="PIP21785.1"/>
    <property type="molecule type" value="Genomic_DNA"/>
</dbReference>
<evidence type="ECO:0000256" key="1">
    <source>
        <dbReference type="SAM" id="Coils"/>
    </source>
</evidence>
<evidence type="ECO:0000259" key="2">
    <source>
        <dbReference type="Pfam" id="PF08241"/>
    </source>
</evidence>
<feature type="domain" description="Methyltransferase type 11" evidence="2">
    <location>
        <begin position="52"/>
        <end position="146"/>
    </location>
</feature>
<dbReference type="PANTHER" id="PTHR43861">
    <property type="entry name" value="TRANS-ACONITATE 2-METHYLTRANSFERASE-RELATED"/>
    <property type="match status" value="1"/>
</dbReference>
<dbReference type="CDD" id="cd02440">
    <property type="entry name" value="AdoMet_MTases"/>
    <property type="match status" value="1"/>
</dbReference>
<reference evidence="3 4" key="1">
    <citation type="submission" date="2017-09" db="EMBL/GenBank/DDBJ databases">
        <title>Depth-based differentiation of microbial function through sediment-hosted aquifers and enrichment of novel symbionts in the deep terrestrial subsurface.</title>
        <authorList>
            <person name="Probst A.J."/>
            <person name="Ladd B."/>
            <person name="Jarett J.K."/>
            <person name="Geller-Mcgrath D.E."/>
            <person name="Sieber C.M."/>
            <person name="Emerson J.B."/>
            <person name="Anantharaman K."/>
            <person name="Thomas B.C."/>
            <person name="Malmstrom R."/>
            <person name="Stieglmeier M."/>
            <person name="Klingl A."/>
            <person name="Woyke T."/>
            <person name="Ryan C.M."/>
            <person name="Banfield J.F."/>
        </authorList>
    </citation>
    <scope>NUCLEOTIDE SEQUENCE [LARGE SCALE GENOMIC DNA]</scope>
    <source>
        <strain evidence="3">CG23_combo_of_CG06-09_8_20_14_all_40_13</strain>
    </source>
</reference>
<evidence type="ECO:0000313" key="3">
    <source>
        <dbReference type="EMBL" id="PIP21785.1"/>
    </source>
</evidence>